<keyword evidence="2" id="KW-1185">Reference proteome</keyword>
<dbReference type="PANTHER" id="PTHR34817">
    <property type="entry name" value="NUCLEOTIDYLTRANSFERASE"/>
    <property type="match status" value="1"/>
</dbReference>
<evidence type="ECO:0000313" key="2">
    <source>
        <dbReference type="Proteomes" id="UP000281813"/>
    </source>
</evidence>
<evidence type="ECO:0000313" key="1">
    <source>
        <dbReference type="EMBL" id="RKQ17612.1"/>
    </source>
</evidence>
<protein>
    <submittedName>
        <fullName evidence="1">Nucleotidyltransferase domain-containing protein</fullName>
    </submittedName>
</protein>
<dbReference type="PANTHER" id="PTHR34817:SF2">
    <property type="entry name" value="NUCLEOTIDYLTRANSFERASE"/>
    <property type="match status" value="1"/>
</dbReference>
<name>A0A494Z501_9BACI</name>
<dbReference type="InterPro" id="IPR018775">
    <property type="entry name" value="RlaP"/>
</dbReference>
<dbReference type="EMBL" id="RBZO01000004">
    <property type="protein sequence ID" value="RKQ17612.1"/>
    <property type="molecule type" value="Genomic_DNA"/>
</dbReference>
<gene>
    <name evidence="1" type="ORF">D8M05_04220</name>
</gene>
<comment type="caution">
    <text evidence="1">The sequence shown here is derived from an EMBL/GenBank/DDBJ whole genome shotgun (WGS) entry which is preliminary data.</text>
</comment>
<accession>A0A494Z501</accession>
<proteinExistence type="predicted"/>
<dbReference type="Pfam" id="PF10127">
    <property type="entry name" value="RlaP"/>
    <property type="match status" value="1"/>
</dbReference>
<dbReference type="Proteomes" id="UP000281813">
    <property type="component" value="Unassembled WGS sequence"/>
</dbReference>
<sequence>MKEKITNILKQIERDYSIKILHACDVGSRAWGLANNDSDYDVRFIYVHQTNHYLSIDPVGIGKKKDVIEIPIHDSLDISGWEITKALRLFRKSNPSLLERLYSTITYYEKFSTIKQLRKMVSDGFNAKPCMYHYLNMAKQNYQQILQSEDRNIKDYLNVLRPVLLACLIEKNNEFPPLDFNTLVDAFISKGKLRNDIDSLIKYKVTGDVHFQSTHIDSFLEKEITRLEQRVKTLHSNNAHISSDLNKLFQDTLLEVWG</sequence>
<dbReference type="RefSeq" id="WP_121128968.1">
    <property type="nucleotide sequence ID" value="NZ_JBHUFK010000001.1"/>
</dbReference>
<dbReference type="GO" id="GO:0016740">
    <property type="term" value="F:transferase activity"/>
    <property type="evidence" value="ECO:0007669"/>
    <property type="project" value="UniProtKB-KW"/>
</dbReference>
<dbReference type="AlphaFoldDB" id="A0A494Z501"/>
<dbReference type="OrthoDB" id="9796845at2"/>
<keyword evidence="1" id="KW-0808">Transferase</keyword>
<reference evidence="1 2" key="1">
    <citation type="journal article" date="2015" name="Antonie Van Leeuwenhoek">
        <title>Oceanobacillus bengalensis sp. nov., a bacterium isolated from seawater of the Bay of Bengal.</title>
        <authorList>
            <person name="Yongchang O."/>
            <person name="Xiang W."/>
            <person name="Wang G."/>
        </authorList>
    </citation>
    <scope>NUCLEOTIDE SEQUENCE [LARGE SCALE GENOMIC DNA]</scope>
    <source>
        <strain evidence="1 2">MCCC 1K00260</strain>
    </source>
</reference>
<organism evidence="1 2">
    <name type="scientific">Oceanobacillus bengalensis</name>
    <dbReference type="NCBI Taxonomy" id="1435466"/>
    <lineage>
        <taxon>Bacteria</taxon>
        <taxon>Bacillati</taxon>
        <taxon>Bacillota</taxon>
        <taxon>Bacilli</taxon>
        <taxon>Bacillales</taxon>
        <taxon>Bacillaceae</taxon>
        <taxon>Oceanobacillus</taxon>
    </lineage>
</organism>